<dbReference type="HOGENOM" id="CLU_165460_0_0_11"/>
<dbReference type="Gene3D" id="1.10.287.1060">
    <property type="entry name" value="ESAT-6-like"/>
    <property type="match status" value="1"/>
</dbReference>
<proteinExistence type="predicted"/>
<gene>
    <name evidence="2" type="ORF">HMPREF0591_1774</name>
</gene>
<evidence type="ECO:0000313" key="2">
    <source>
        <dbReference type="EMBL" id="EFG78315.1"/>
    </source>
</evidence>
<accession>D5P6I0</accession>
<dbReference type="eggNOG" id="COG4842">
    <property type="taxonomic scope" value="Bacteria"/>
</dbReference>
<dbReference type="InterPro" id="IPR010310">
    <property type="entry name" value="T7SS_ESAT-6-like"/>
</dbReference>
<protein>
    <submittedName>
        <fullName evidence="2">WXG100 family type VII secretion target</fullName>
    </submittedName>
</protein>
<sequence length="123" mass="13192">MTRETGWNQTSVGAVEPNMTAPNTLSTDFDLMRSVAAATDARNEEIRAMLQAFIGRMGGVPPSVWGGTAAARFKDVLDRWNAESLRLYHVLHAIGETIRHNAATLQEAGHDHAAHIAAAGGTL</sequence>
<comment type="caution">
    <text evidence="2">The sequence shown here is derived from an EMBL/GenBank/DDBJ whole genome shotgun (WGS) entry which is preliminary data.</text>
</comment>
<dbReference type="EMBL" id="ADNV01000148">
    <property type="protein sequence ID" value="EFG78315.1"/>
    <property type="molecule type" value="Genomic_DNA"/>
</dbReference>
<dbReference type="Pfam" id="PF06013">
    <property type="entry name" value="WXG100"/>
    <property type="match status" value="1"/>
</dbReference>
<dbReference type="SUPFAM" id="SSF140453">
    <property type="entry name" value="EsxAB dimer-like"/>
    <property type="match status" value="1"/>
</dbReference>
<dbReference type="AlphaFoldDB" id="D5P6I0"/>
<evidence type="ECO:0000313" key="3">
    <source>
        <dbReference type="Proteomes" id="UP000003653"/>
    </source>
</evidence>
<name>D5P6I0_9MYCO</name>
<evidence type="ECO:0000256" key="1">
    <source>
        <dbReference type="SAM" id="MobiDB-lite"/>
    </source>
</evidence>
<dbReference type="InterPro" id="IPR036689">
    <property type="entry name" value="ESAT-6-like_sf"/>
</dbReference>
<dbReference type="Proteomes" id="UP000003653">
    <property type="component" value="Unassembled WGS sequence"/>
</dbReference>
<feature type="region of interest" description="Disordered" evidence="1">
    <location>
        <begin position="1"/>
        <end position="21"/>
    </location>
</feature>
<keyword evidence="3" id="KW-1185">Reference proteome</keyword>
<feature type="compositionally biased region" description="Polar residues" evidence="1">
    <location>
        <begin position="1"/>
        <end position="12"/>
    </location>
</feature>
<organism evidence="2 3">
    <name type="scientific">Mycobacterium parascrofulaceum ATCC BAA-614</name>
    <dbReference type="NCBI Taxonomy" id="525368"/>
    <lineage>
        <taxon>Bacteria</taxon>
        <taxon>Bacillati</taxon>
        <taxon>Actinomycetota</taxon>
        <taxon>Actinomycetes</taxon>
        <taxon>Mycobacteriales</taxon>
        <taxon>Mycobacteriaceae</taxon>
        <taxon>Mycobacterium</taxon>
        <taxon>Mycobacterium simiae complex</taxon>
    </lineage>
</organism>
<reference evidence="2 3" key="1">
    <citation type="submission" date="2010-04" db="EMBL/GenBank/DDBJ databases">
        <authorList>
            <person name="Muzny D."/>
            <person name="Qin X."/>
            <person name="Deng J."/>
            <person name="Jiang H."/>
            <person name="Liu Y."/>
            <person name="Qu J."/>
            <person name="Song X.-Z."/>
            <person name="Zhang L."/>
            <person name="Thornton R."/>
            <person name="Coyle M."/>
            <person name="Francisco L."/>
            <person name="Jackson L."/>
            <person name="Javaid M."/>
            <person name="Korchina V."/>
            <person name="Kovar C."/>
            <person name="Mata R."/>
            <person name="Mathew T."/>
            <person name="Ngo R."/>
            <person name="Nguyen L."/>
            <person name="Nguyen N."/>
            <person name="Okwuonu G."/>
            <person name="Ongeri F."/>
            <person name="Pham C."/>
            <person name="Simmons D."/>
            <person name="Wilczek-Boney K."/>
            <person name="Hale W."/>
            <person name="Jakkamsetti A."/>
            <person name="Pham P."/>
            <person name="Ruth R."/>
            <person name="San Lucas F."/>
            <person name="Warren J."/>
            <person name="Zhang J."/>
            <person name="Zhao Z."/>
            <person name="Zhou C."/>
            <person name="Zhu D."/>
            <person name="Lee S."/>
            <person name="Bess C."/>
            <person name="Blankenburg K."/>
            <person name="Forbes L."/>
            <person name="Fu Q."/>
            <person name="Gubbala S."/>
            <person name="Hirani K."/>
            <person name="Jayaseelan J.C."/>
            <person name="Lara F."/>
            <person name="Munidasa M."/>
            <person name="Palculict T."/>
            <person name="Patil S."/>
            <person name="Pu L.-L."/>
            <person name="Saada N."/>
            <person name="Tang L."/>
            <person name="Weissenberger G."/>
            <person name="Zhu Y."/>
            <person name="Hemphill L."/>
            <person name="Shang Y."/>
            <person name="Youmans B."/>
            <person name="Ayvaz T."/>
            <person name="Ross M."/>
            <person name="Santibanez J."/>
            <person name="Aqrawi P."/>
            <person name="Gross S."/>
            <person name="Joshi V."/>
            <person name="Fowler G."/>
            <person name="Nazareth L."/>
            <person name="Reid J."/>
            <person name="Worley K."/>
            <person name="Petrosino J."/>
            <person name="Highlander S."/>
            <person name="Gibbs R."/>
        </authorList>
    </citation>
    <scope>NUCLEOTIDE SEQUENCE [LARGE SCALE GENOMIC DNA]</scope>
    <source>
        <strain evidence="2 3">ATCC BAA-614</strain>
    </source>
</reference>